<name>A0A839AH55_9HYPH</name>
<dbReference type="Proteomes" id="UP000541109">
    <property type="component" value="Unassembled WGS sequence"/>
</dbReference>
<reference evidence="1 2" key="1">
    <citation type="submission" date="2020-07" db="EMBL/GenBank/DDBJ databases">
        <title>Stappia sp., F7233, whole genome shotgun sequencing project.</title>
        <authorList>
            <person name="Jiang S."/>
            <person name="Liu Z.W."/>
            <person name="Du Z.J."/>
        </authorList>
    </citation>
    <scope>NUCLEOTIDE SEQUENCE [LARGE SCALE GENOMIC DNA]</scope>
    <source>
        <strain evidence="1 2">F7233</strain>
    </source>
</reference>
<gene>
    <name evidence="1" type="ORF">H2509_12070</name>
</gene>
<dbReference type="RefSeq" id="WP_182165614.1">
    <property type="nucleotide sequence ID" value="NZ_JACFXV010000053.1"/>
</dbReference>
<keyword evidence="2" id="KW-1185">Reference proteome</keyword>
<accession>A0A839AH55</accession>
<protein>
    <submittedName>
        <fullName evidence="1">Uncharacterized protein</fullName>
    </submittedName>
</protein>
<comment type="caution">
    <text evidence="1">The sequence shown here is derived from an EMBL/GenBank/DDBJ whole genome shotgun (WGS) entry which is preliminary data.</text>
</comment>
<evidence type="ECO:0000313" key="2">
    <source>
        <dbReference type="Proteomes" id="UP000541109"/>
    </source>
</evidence>
<dbReference type="AlphaFoldDB" id="A0A839AH55"/>
<dbReference type="EMBL" id="JACFXV010000053">
    <property type="protein sequence ID" value="MBA5777859.1"/>
    <property type="molecule type" value="Genomic_DNA"/>
</dbReference>
<organism evidence="1 2">
    <name type="scientific">Stappia albiluteola</name>
    <dbReference type="NCBI Taxonomy" id="2758565"/>
    <lineage>
        <taxon>Bacteria</taxon>
        <taxon>Pseudomonadati</taxon>
        <taxon>Pseudomonadota</taxon>
        <taxon>Alphaproteobacteria</taxon>
        <taxon>Hyphomicrobiales</taxon>
        <taxon>Stappiaceae</taxon>
        <taxon>Stappia</taxon>
    </lineage>
</organism>
<evidence type="ECO:0000313" key="1">
    <source>
        <dbReference type="EMBL" id="MBA5777859.1"/>
    </source>
</evidence>
<sequence length="58" mass="6440">MTGAINFSDRVGRFGDAVVHVIPRSFSLNTVSGSLILFPASRSSHLREQRKVARYFST</sequence>
<proteinExistence type="predicted"/>